<dbReference type="GO" id="GO:0006508">
    <property type="term" value="P:proteolysis"/>
    <property type="evidence" value="ECO:0007669"/>
    <property type="project" value="UniProtKB-KW"/>
</dbReference>
<evidence type="ECO:0000259" key="12">
    <source>
        <dbReference type="PROSITE" id="PS50106"/>
    </source>
</evidence>
<gene>
    <name evidence="13" type="ORF">BRCON_2416</name>
</gene>
<dbReference type="PANTHER" id="PTHR42837">
    <property type="entry name" value="REGULATOR OF SIGMA-E PROTEASE RSEP"/>
    <property type="match status" value="1"/>
</dbReference>
<dbReference type="InterPro" id="IPR041489">
    <property type="entry name" value="PDZ_6"/>
</dbReference>
<dbReference type="SMART" id="SM00228">
    <property type="entry name" value="PDZ"/>
    <property type="match status" value="1"/>
</dbReference>
<evidence type="ECO:0000256" key="7">
    <source>
        <dbReference type="ARBA" id="ARBA00022833"/>
    </source>
</evidence>
<keyword evidence="8 11" id="KW-1133">Transmembrane helix</keyword>
<feature type="transmembrane region" description="Helical" evidence="11">
    <location>
        <begin position="498"/>
        <end position="519"/>
    </location>
</feature>
<feature type="transmembrane region" description="Helical" evidence="11">
    <location>
        <begin position="7"/>
        <end position="28"/>
    </location>
</feature>
<evidence type="ECO:0000256" key="1">
    <source>
        <dbReference type="ARBA" id="ARBA00001947"/>
    </source>
</evidence>
<comment type="subcellular location">
    <subcellularLocation>
        <location evidence="2">Membrane</location>
        <topology evidence="2">Multi-pass membrane protein</topology>
    </subcellularLocation>
</comment>
<feature type="domain" description="PDZ" evidence="12">
    <location>
        <begin position="295"/>
        <end position="337"/>
    </location>
</feature>
<evidence type="ECO:0000256" key="6">
    <source>
        <dbReference type="ARBA" id="ARBA00022801"/>
    </source>
</evidence>
<dbReference type="InterPro" id="IPR008915">
    <property type="entry name" value="Peptidase_M50"/>
</dbReference>
<dbReference type="InterPro" id="IPR036034">
    <property type="entry name" value="PDZ_sf"/>
</dbReference>
<comment type="cofactor">
    <cofactor evidence="1">
        <name>Zn(2+)</name>
        <dbReference type="ChEBI" id="CHEBI:29105"/>
    </cofactor>
</comment>
<dbReference type="InterPro" id="IPR001478">
    <property type="entry name" value="PDZ"/>
</dbReference>
<keyword evidence="7" id="KW-0862">Zinc</keyword>
<feature type="transmembrane region" description="Helical" evidence="11">
    <location>
        <begin position="115"/>
        <end position="139"/>
    </location>
</feature>
<protein>
    <submittedName>
        <fullName evidence="13">Membrane-associated zinc metalloprotease</fullName>
    </submittedName>
</protein>
<evidence type="ECO:0000256" key="8">
    <source>
        <dbReference type="ARBA" id="ARBA00022989"/>
    </source>
</evidence>
<dbReference type="Pfam" id="PF02163">
    <property type="entry name" value="Peptidase_M50"/>
    <property type="match status" value="1"/>
</dbReference>
<organism evidence="13 14">
    <name type="scientific">Sumerlaea chitinivorans</name>
    <dbReference type="NCBI Taxonomy" id="2250252"/>
    <lineage>
        <taxon>Bacteria</taxon>
        <taxon>Candidatus Sumerlaeota</taxon>
        <taxon>Candidatus Sumerlaeia</taxon>
        <taxon>Candidatus Sumerlaeales</taxon>
        <taxon>Candidatus Sumerlaeaceae</taxon>
        <taxon>Candidatus Sumerlaea</taxon>
    </lineage>
</organism>
<proteinExistence type="inferred from homology"/>
<keyword evidence="10 11" id="KW-0472">Membrane</keyword>
<comment type="similarity">
    <text evidence="3">Belongs to the peptidase M50B family.</text>
</comment>
<dbReference type="PROSITE" id="PS50106">
    <property type="entry name" value="PDZ"/>
    <property type="match status" value="1"/>
</dbReference>
<evidence type="ECO:0000256" key="11">
    <source>
        <dbReference type="SAM" id="Phobius"/>
    </source>
</evidence>
<evidence type="ECO:0000313" key="14">
    <source>
        <dbReference type="Proteomes" id="UP000262583"/>
    </source>
</evidence>
<dbReference type="Gene3D" id="2.30.42.10">
    <property type="match status" value="1"/>
</dbReference>
<evidence type="ECO:0000256" key="3">
    <source>
        <dbReference type="ARBA" id="ARBA00007931"/>
    </source>
</evidence>
<evidence type="ECO:0000256" key="2">
    <source>
        <dbReference type="ARBA" id="ARBA00004141"/>
    </source>
</evidence>
<keyword evidence="9 13" id="KW-0482">Metalloprotease</keyword>
<reference evidence="13 14" key="1">
    <citation type="submission" date="2018-05" db="EMBL/GenBank/DDBJ databases">
        <title>A metagenomic window into the 2 km-deep terrestrial subsurface aquifer revealed taxonomically and functionally diverse microbial community comprising novel uncultured bacterial lineages.</title>
        <authorList>
            <person name="Kadnikov V.V."/>
            <person name="Mardanov A.V."/>
            <person name="Beletsky A.V."/>
            <person name="Banks D."/>
            <person name="Pimenov N.V."/>
            <person name="Frank Y.A."/>
            <person name="Karnachuk O.V."/>
            <person name="Ravin N.V."/>
        </authorList>
    </citation>
    <scope>NUCLEOTIDE SEQUENCE [LARGE SCALE GENOMIC DNA]</scope>
    <source>
        <strain evidence="13">BY</strain>
    </source>
</reference>
<evidence type="ECO:0000256" key="5">
    <source>
        <dbReference type="ARBA" id="ARBA00022692"/>
    </source>
</evidence>
<evidence type="ECO:0000256" key="4">
    <source>
        <dbReference type="ARBA" id="ARBA00022670"/>
    </source>
</evidence>
<keyword evidence="6" id="KW-0378">Hydrolase</keyword>
<dbReference type="InterPro" id="IPR004387">
    <property type="entry name" value="Pept_M50_Zn"/>
</dbReference>
<keyword evidence="5 11" id="KW-0812">Transmembrane</keyword>
<dbReference type="GO" id="GO:0016020">
    <property type="term" value="C:membrane"/>
    <property type="evidence" value="ECO:0007669"/>
    <property type="project" value="UniProtKB-SubCell"/>
</dbReference>
<dbReference type="SUPFAM" id="SSF50156">
    <property type="entry name" value="PDZ domain-like"/>
    <property type="match status" value="1"/>
</dbReference>
<dbReference type="GO" id="GO:0004222">
    <property type="term" value="F:metalloendopeptidase activity"/>
    <property type="evidence" value="ECO:0007669"/>
    <property type="project" value="InterPro"/>
</dbReference>
<feature type="transmembrane region" description="Helical" evidence="11">
    <location>
        <begin position="449"/>
        <end position="467"/>
    </location>
</feature>
<evidence type="ECO:0000313" key="13">
    <source>
        <dbReference type="EMBL" id="AXA37186.1"/>
    </source>
</evidence>
<dbReference type="Pfam" id="PF17820">
    <property type="entry name" value="PDZ_6"/>
    <property type="match status" value="1"/>
</dbReference>
<keyword evidence="4 13" id="KW-0645">Protease</keyword>
<dbReference type="Proteomes" id="UP000262583">
    <property type="component" value="Chromosome"/>
</dbReference>
<evidence type="ECO:0000256" key="10">
    <source>
        <dbReference type="ARBA" id="ARBA00023136"/>
    </source>
</evidence>
<dbReference type="CDD" id="cd06163">
    <property type="entry name" value="S2P-M50_PDZ_RseP-like"/>
    <property type="match status" value="1"/>
</dbReference>
<dbReference type="CDD" id="cd23081">
    <property type="entry name" value="cpPDZ_EcRseP-like"/>
    <property type="match status" value="1"/>
</dbReference>
<evidence type="ECO:0000256" key="9">
    <source>
        <dbReference type="ARBA" id="ARBA00023049"/>
    </source>
</evidence>
<dbReference type="PANTHER" id="PTHR42837:SF2">
    <property type="entry name" value="MEMBRANE METALLOPROTEASE ARASP2, CHLOROPLASTIC-RELATED"/>
    <property type="match status" value="1"/>
</dbReference>
<accession>A0A2Z4Y846</accession>
<dbReference type="EMBL" id="CP030759">
    <property type="protein sequence ID" value="AXA37186.1"/>
    <property type="molecule type" value="Genomic_DNA"/>
</dbReference>
<dbReference type="AlphaFoldDB" id="A0A2Z4Y846"/>
<dbReference type="KEGG" id="schv:BRCON_2416"/>
<name>A0A2Z4Y846_SUMC1</name>
<sequence>MEVLRGIVGILLLFSVAIFVHEFGHFFFAKLFGVGVETFSIGFGPKVWRRRWKGTEYCLSAIPFGGYVKLSGVFSRELAELLEEEKPKERKAESLGESVYDEIQALRSRPYWQKILIFSAGCINNLLTAMLVYFLMAWIGFMAPEPMPPVIEKIDPSVASLIPLQPMDRVVRVGEDEAKTYAEFLDGFVKYAGEYRARAVPLEVVRDATTIPLMLNAWLIPDFSPDEDQLVEVNGKKVSGPRAAAEIAARTLGKQEKIPVVIARRENRRELEVPVPAAAAYHWPELALEPRSLPYIGMVLPNLPAERAGLQTGDMILAVKGQRVETRVQATEIIRKSIGEEIEIVVERRGKDGSTQQLTFKVPVRPDPEIPQRGQIGIVFSQPFTHHFQLPLDRAAAYALTSTVALAVGYLKTVGTLLQSSFQTVRENVGGPVAISRFTYDAAKRGWKWFFDFFAMFNIILAVTNLFPLPVLDGGHILIATIEAIIRRPIPAHLLLKIYNVFIVLLISLAILITFNDIIMNAWRLL</sequence>